<evidence type="ECO:0000313" key="2">
    <source>
        <dbReference type="Proteomes" id="UP000004968"/>
    </source>
</evidence>
<accession>D3ASX8</accession>
<gene>
    <name evidence="1" type="ORF">CLOSTHATH_06737</name>
</gene>
<dbReference type="EMBL" id="ACIO01000839">
    <property type="protein sequence ID" value="EFC95082.1"/>
    <property type="molecule type" value="Genomic_DNA"/>
</dbReference>
<reference evidence="1 2" key="1">
    <citation type="submission" date="2010-01" db="EMBL/GenBank/DDBJ databases">
        <authorList>
            <person name="Weinstock G."/>
            <person name="Sodergren E."/>
            <person name="Clifton S."/>
            <person name="Fulton L."/>
            <person name="Fulton B."/>
            <person name="Courtney L."/>
            <person name="Fronick C."/>
            <person name="Harrison M."/>
            <person name="Strong C."/>
            <person name="Farmer C."/>
            <person name="Delahaunty K."/>
            <person name="Markovic C."/>
            <person name="Hall O."/>
            <person name="Minx P."/>
            <person name="Tomlinson C."/>
            <person name="Mitreva M."/>
            <person name="Nelson J."/>
            <person name="Hou S."/>
            <person name="Wollam A."/>
            <person name="Pepin K.H."/>
            <person name="Johnson M."/>
            <person name="Bhonagiri V."/>
            <person name="Nash W.E."/>
            <person name="Warren W."/>
            <person name="Chinwalla A."/>
            <person name="Mardis E.R."/>
            <person name="Wilson R.K."/>
        </authorList>
    </citation>
    <scope>NUCLEOTIDE SEQUENCE [LARGE SCALE GENOMIC DNA]</scope>
    <source>
        <strain evidence="1 2">DSM 13479</strain>
    </source>
</reference>
<dbReference type="HOGENOM" id="CLU_3036970_0_0_9"/>
<proteinExistence type="predicted"/>
<comment type="caution">
    <text evidence="1">The sequence shown here is derived from an EMBL/GenBank/DDBJ whole genome shotgun (WGS) entry which is preliminary data.</text>
</comment>
<name>D3ASX8_9FIRM</name>
<feature type="non-terminal residue" evidence="1">
    <location>
        <position position="55"/>
    </location>
</feature>
<protein>
    <submittedName>
        <fullName evidence="1">Uncharacterized protein</fullName>
    </submittedName>
</protein>
<dbReference type="Proteomes" id="UP000004968">
    <property type="component" value="Unassembled WGS sequence"/>
</dbReference>
<dbReference type="AlphaFoldDB" id="D3ASX8"/>
<sequence>MTNDEIKNILNEVHNVFWVKWRNKVPERGSYEWEQFIQDGGELMKKYSYCSLVIK</sequence>
<evidence type="ECO:0000313" key="1">
    <source>
        <dbReference type="EMBL" id="EFC95082.1"/>
    </source>
</evidence>
<organism evidence="1 2">
    <name type="scientific">Hungatella hathewayi DSM 13479</name>
    <dbReference type="NCBI Taxonomy" id="566550"/>
    <lineage>
        <taxon>Bacteria</taxon>
        <taxon>Bacillati</taxon>
        <taxon>Bacillota</taxon>
        <taxon>Clostridia</taxon>
        <taxon>Lachnospirales</taxon>
        <taxon>Lachnospiraceae</taxon>
        <taxon>Hungatella</taxon>
    </lineage>
</organism>